<comment type="caution">
    <text evidence="1">The sequence shown here is derived from an EMBL/GenBank/DDBJ whole genome shotgun (WGS) entry which is preliminary data.</text>
</comment>
<reference evidence="1" key="1">
    <citation type="journal article" date="2020" name="Cell">
        <title>Large-Scale Comparative Analyses of Tick Genomes Elucidate Their Genetic Diversity and Vector Capacities.</title>
        <authorList>
            <consortium name="Tick Genome and Microbiome Consortium (TIGMIC)"/>
            <person name="Jia N."/>
            <person name="Wang J."/>
            <person name="Shi W."/>
            <person name="Du L."/>
            <person name="Sun Y."/>
            <person name="Zhan W."/>
            <person name="Jiang J.F."/>
            <person name="Wang Q."/>
            <person name="Zhang B."/>
            <person name="Ji P."/>
            <person name="Bell-Sakyi L."/>
            <person name="Cui X.M."/>
            <person name="Yuan T.T."/>
            <person name="Jiang B.G."/>
            <person name="Yang W.F."/>
            <person name="Lam T.T."/>
            <person name="Chang Q.C."/>
            <person name="Ding S.J."/>
            <person name="Wang X.J."/>
            <person name="Zhu J.G."/>
            <person name="Ruan X.D."/>
            <person name="Zhao L."/>
            <person name="Wei J.T."/>
            <person name="Ye R.Z."/>
            <person name="Que T.C."/>
            <person name="Du C.H."/>
            <person name="Zhou Y.H."/>
            <person name="Cheng J.X."/>
            <person name="Dai P.F."/>
            <person name="Guo W.B."/>
            <person name="Han X.H."/>
            <person name="Huang E.J."/>
            <person name="Li L.F."/>
            <person name="Wei W."/>
            <person name="Gao Y.C."/>
            <person name="Liu J.Z."/>
            <person name="Shao H.Z."/>
            <person name="Wang X."/>
            <person name="Wang C.C."/>
            <person name="Yang T.C."/>
            <person name="Huo Q.B."/>
            <person name="Li W."/>
            <person name="Chen H.Y."/>
            <person name="Chen S.E."/>
            <person name="Zhou L.G."/>
            <person name="Ni X.B."/>
            <person name="Tian J.H."/>
            <person name="Sheng Y."/>
            <person name="Liu T."/>
            <person name="Pan Y.S."/>
            <person name="Xia L.Y."/>
            <person name="Li J."/>
            <person name="Zhao F."/>
            <person name="Cao W.C."/>
        </authorList>
    </citation>
    <scope>NUCLEOTIDE SEQUENCE</scope>
    <source>
        <strain evidence="1">Rmic-2018</strain>
    </source>
</reference>
<name>A0A9J6DE36_RHIMP</name>
<sequence length="310" mass="34659">MCISATIEHSLAAHGLENAVRRQNVVSPWDPLRREAPRDSERRIPKSYTVLYRRWHGSEDGAWECSHARRVKRLAAFRLFRCSVIKTPGRHYGCRTDGGSFISGSDQPDVGRVRRWEGGSTWISGGNAPRSTHCLTGSHVYARGEQARIFEWRKPGFRPAARNRGAWLELRNSAIAPCLRPMMAGVAEIACRLNFRKEADAPRRGDVLAQIGMLATQDTLRVVEAAVYQRRGVDHTHTCGKCDATEQWCHIKIGDTKDSRQQSGAVTRLVKSSDCLCIYVPRMHVQTQLASCKLLRCTNSSASSGKCELS</sequence>
<dbReference type="Proteomes" id="UP000821866">
    <property type="component" value="Chromosome 8"/>
</dbReference>
<evidence type="ECO:0000313" key="1">
    <source>
        <dbReference type="EMBL" id="KAH8020134.1"/>
    </source>
</evidence>
<evidence type="ECO:0000313" key="2">
    <source>
        <dbReference type="Proteomes" id="UP000821866"/>
    </source>
</evidence>
<dbReference type="AlphaFoldDB" id="A0A9J6DE36"/>
<proteinExistence type="predicted"/>
<protein>
    <submittedName>
        <fullName evidence="1">Uncharacterized protein</fullName>
    </submittedName>
</protein>
<accession>A0A9J6DE36</accession>
<gene>
    <name evidence="1" type="ORF">HPB51_024939</name>
</gene>
<keyword evidence="2" id="KW-1185">Reference proteome</keyword>
<organism evidence="1 2">
    <name type="scientific">Rhipicephalus microplus</name>
    <name type="common">Cattle tick</name>
    <name type="synonym">Boophilus microplus</name>
    <dbReference type="NCBI Taxonomy" id="6941"/>
    <lineage>
        <taxon>Eukaryota</taxon>
        <taxon>Metazoa</taxon>
        <taxon>Ecdysozoa</taxon>
        <taxon>Arthropoda</taxon>
        <taxon>Chelicerata</taxon>
        <taxon>Arachnida</taxon>
        <taxon>Acari</taxon>
        <taxon>Parasitiformes</taxon>
        <taxon>Ixodida</taxon>
        <taxon>Ixodoidea</taxon>
        <taxon>Ixodidae</taxon>
        <taxon>Rhipicephalinae</taxon>
        <taxon>Rhipicephalus</taxon>
        <taxon>Boophilus</taxon>
    </lineage>
</organism>
<reference evidence="1" key="2">
    <citation type="submission" date="2021-09" db="EMBL/GenBank/DDBJ databases">
        <authorList>
            <person name="Jia N."/>
            <person name="Wang J."/>
            <person name="Shi W."/>
            <person name="Du L."/>
            <person name="Sun Y."/>
            <person name="Zhan W."/>
            <person name="Jiang J."/>
            <person name="Wang Q."/>
            <person name="Zhang B."/>
            <person name="Ji P."/>
            <person name="Sakyi L.B."/>
            <person name="Cui X."/>
            <person name="Yuan T."/>
            <person name="Jiang B."/>
            <person name="Yang W."/>
            <person name="Lam T.T.-Y."/>
            <person name="Chang Q."/>
            <person name="Ding S."/>
            <person name="Wang X."/>
            <person name="Zhu J."/>
            <person name="Ruan X."/>
            <person name="Zhao L."/>
            <person name="Wei J."/>
            <person name="Que T."/>
            <person name="Du C."/>
            <person name="Cheng J."/>
            <person name="Dai P."/>
            <person name="Han X."/>
            <person name="Huang E."/>
            <person name="Gao Y."/>
            <person name="Liu J."/>
            <person name="Shao H."/>
            <person name="Ye R."/>
            <person name="Li L."/>
            <person name="Wei W."/>
            <person name="Wang X."/>
            <person name="Wang C."/>
            <person name="Huo Q."/>
            <person name="Li W."/>
            <person name="Guo W."/>
            <person name="Chen H."/>
            <person name="Chen S."/>
            <person name="Zhou L."/>
            <person name="Zhou L."/>
            <person name="Ni X."/>
            <person name="Tian J."/>
            <person name="Zhou Y."/>
            <person name="Sheng Y."/>
            <person name="Liu T."/>
            <person name="Pan Y."/>
            <person name="Xia L."/>
            <person name="Li J."/>
            <person name="Zhao F."/>
            <person name="Cao W."/>
        </authorList>
    </citation>
    <scope>NUCLEOTIDE SEQUENCE</scope>
    <source>
        <strain evidence="1">Rmic-2018</strain>
        <tissue evidence="1">Larvae</tissue>
    </source>
</reference>
<dbReference type="EMBL" id="JABSTU010000010">
    <property type="protein sequence ID" value="KAH8020134.1"/>
    <property type="molecule type" value="Genomic_DNA"/>
</dbReference>